<feature type="coiled-coil region" evidence="14">
    <location>
        <begin position="611"/>
        <end position="667"/>
    </location>
</feature>
<evidence type="ECO:0000256" key="4">
    <source>
        <dbReference type="ARBA" id="ARBA00022553"/>
    </source>
</evidence>
<dbReference type="InterPro" id="IPR011011">
    <property type="entry name" value="Znf_FYVE_PHD"/>
</dbReference>
<evidence type="ECO:0000259" key="16">
    <source>
        <dbReference type="PROSITE" id="PS50812"/>
    </source>
</evidence>
<dbReference type="GO" id="GO:0140006">
    <property type="term" value="F:histone H3 reader activity"/>
    <property type="evidence" value="ECO:0007669"/>
    <property type="project" value="UniProtKB-ARBA"/>
</dbReference>
<evidence type="ECO:0000256" key="10">
    <source>
        <dbReference type="ARBA" id="ARBA00023117"/>
    </source>
</evidence>
<dbReference type="Proteomes" id="UP001168821">
    <property type="component" value="Unassembled WGS sequence"/>
</dbReference>
<accession>A0AA38MG28</accession>
<keyword evidence="11" id="KW-0804">Transcription</keyword>
<keyword evidence="6 13" id="KW-0863">Zinc-finger</keyword>
<feature type="compositionally biased region" description="Basic and acidic residues" evidence="15">
    <location>
        <begin position="189"/>
        <end position="200"/>
    </location>
</feature>
<evidence type="ECO:0000256" key="15">
    <source>
        <dbReference type="SAM" id="MobiDB-lite"/>
    </source>
</evidence>
<evidence type="ECO:0000256" key="5">
    <source>
        <dbReference type="ARBA" id="ARBA00022723"/>
    </source>
</evidence>
<keyword evidence="10" id="KW-0103">Bromodomain</keyword>
<keyword evidence="4" id="KW-0597">Phosphoprotein</keyword>
<dbReference type="PANTHER" id="PTHR46379">
    <property type="entry name" value="ZINC FINGER MYND DOMAIN-CONTAINING"/>
    <property type="match status" value="1"/>
</dbReference>
<dbReference type="InterPro" id="IPR013083">
    <property type="entry name" value="Znf_RING/FYVE/PHD"/>
</dbReference>
<comment type="subcellular location">
    <subcellularLocation>
        <location evidence="2">Chromosome</location>
    </subcellularLocation>
    <subcellularLocation>
        <location evidence="1">Nucleus</location>
    </subcellularLocation>
</comment>
<dbReference type="EMBL" id="JALNTZ010000004">
    <property type="protein sequence ID" value="KAJ3654666.1"/>
    <property type="molecule type" value="Genomic_DNA"/>
</dbReference>
<evidence type="ECO:0000256" key="11">
    <source>
        <dbReference type="ARBA" id="ARBA00023163"/>
    </source>
</evidence>
<dbReference type="Pfam" id="PF00439">
    <property type="entry name" value="Bromodomain"/>
    <property type="match status" value="1"/>
</dbReference>
<evidence type="ECO:0000256" key="1">
    <source>
        <dbReference type="ARBA" id="ARBA00004123"/>
    </source>
</evidence>
<comment type="caution">
    <text evidence="19">The sequence shown here is derived from an EMBL/GenBank/DDBJ whole genome shotgun (WGS) entry which is preliminary data.</text>
</comment>
<keyword evidence="8" id="KW-0156">Chromatin regulator</keyword>
<keyword evidence="7" id="KW-0862">Zinc</keyword>
<dbReference type="FunFam" id="6.10.140.2220:FF:000002">
    <property type="entry name" value="Protein kinase C-binding protein 1 isoform C"/>
    <property type="match status" value="1"/>
</dbReference>
<evidence type="ECO:0000256" key="9">
    <source>
        <dbReference type="ARBA" id="ARBA00023015"/>
    </source>
</evidence>
<dbReference type="PROSITE" id="PS50865">
    <property type="entry name" value="ZF_MYND_2"/>
    <property type="match status" value="1"/>
</dbReference>
<dbReference type="PROSITE" id="PS01360">
    <property type="entry name" value="ZF_MYND_1"/>
    <property type="match status" value="1"/>
</dbReference>
<evidence type="ECO:0000256" key="6">
    <source>
        <dbReference type="ARBA" id="ARBA00022771"/>
    </source>
</evidence>
<evidence type="ECO:0000259" key="17">
    <source>
        <dbReference type="PROSITE" id="PS50865"/>
    </source>
</evidence>
<feature type="region of interest" description="Disordered" evidence="15">
    <location>
        <begin position="170"/>
        <end position="205"/>
    </location>
</feature>
<dbReference type="GO" id="GO:0034243">
    <property type="term" value="P:regulation of transcription elongation by RNA polymerase II"/>
    <property type="evidence" value="ECO:0007669"/>
    <property type="project" value="InterPro"/>
</dbReference>
<evidence type="ECO:0008006" key="21">
    <source>
        <dbReference type="Google" id="ProtNLM"/>
    </source>
</evidence>
<evidence type="ECO:0000313" key="20">
    <source>
        <dbReference type="Proteomes" id="UP001168821"/>
    </source>
</evidence>
<dbReference type="GO" id="GO:0005694">
    <property type="term" value="C:chromosome"/>
    <property type="evidence" value="ECO:0007669"/>
    <property type="project" value="UniProtKB-SubCell"/>
</dbReference>
<keyword evidence="14" id="KW-0175">Coiled coil</keyword>
<feature type="domain" description="SAMD1-like winged helix (WH)" evidence="18">
    <location>
        <begin position="3"/>
        <end position="79"/>
    </location>
</feature>
<dbReference type="Pfam" id="PF24324">
    <property type="entry name" value="MYND_ZMYND11_ZMYD8"/>
    <property type="match status" value="1"/>
</dbReference>
<feature type="domain" description="PWWP" evidence="16">
    <location>
        <begin position="367"/>
        <end position="405"/>
    </location>
</feature>
<dbReference type="SUPFAM" id="SSF63748">
    <property type="entry name" value="Tudor/PWWP/MBT"/>
    <property type="match status" value="1"/>
</dbReference>
<dbReference type="Gene3D" id="3.30.40.10">
    <property type="entry name" value="Zinc/RING finger domain, C3HC4 (zinc finger)"/>
    <property type="match status" value="1"/>
</dbReference>
<evidence type="ECO:0000256" key="3">
    <source>
        <dbReference type="ARBA" id="ARBA00022454"/>
    </source>
</evidence>
<evidence type="ECO:0000256" key="13">
    <source>
        <dbReference type="PROSITE-ProRule" id="PRU00134"/>
    </source>
</evidence>
<dbReference type="Gene3D" id="2.30.30.140">
    <property type="match status" value="1"/>
</dbReference>
<evidence type="ECO:0000256" key="14">
    <source>
        <dbReference type="SAM" id="Coils"/>
    </source>
</evidence>
<dbReference type="InterPro" id="IPR001487">
    <property type="entry name" value="Bromodomain"/>
</dbReference>
<dbReference type="GO" id="GO:0003677">
    <property type="term" value="F:DNA binding"/>
    <property type="evidence" value="ECO:0007669"/>
    <property type="project" value="InterPro"/>
</dbReference>
<dbReference type="Pfam" id="PF00855">
    <property type="entry name" value="PWWP"/>
    <property type="match status" value="1"/>
</dbReference>
<evidence type="ECO:0000256" key="8">
    <source>
        <dbReference type="ARBA" id="ARBA00022853"/>
    </source>
</evidence>
<keyword evidence="3" id="KW-0158">Chromosome</keyword>
<dbReference type="Gene3D" id="1.20.920.10">
    <property type="entry name" value="Bromodomain-like"/>
    <property type="match status" value="1"/>
</dbReference>
<dbReference type="InterPro" id="IPR057053">
    <property type="entry name" value="MYND_ZMYND11_ZMYD8"/>
</dbReference>
<proteinExistence type="predicted"/>
<dbReference type="InterPro" id="IPR000313">
    <property type="entry name" value="PWWP_dom"/>
</dbReference>
<dbReference type="InterPro" id="IPR047268">
    <property type="entry name" value="PWWP_BS69"/>
</dbReference>
<evidence type="ECO:0000259" key="18">
    <source>
        <dbReference type="PROSITE" id="PS52014"/>
    </source>
</evidence>
<evidence type="ECO:0000313" key="19">
    <source>
        <dbReference type="EMBL" id="KAJ3654666.1"/>
    </source>
</evidence>
<dbReference type="GO" id="GO:0009966">
    <property type="term" value="P:regulation of signal transduction"/>
    <property type="evidence" value="ECO:0007669"/>
    <property type="project" value="TreeGrafter"/>
</dbReference>
<dbReference type="PROSITE" id="PS50812">
    <property type="entry name" value="PWWP"/>
    <property type="match status" value="1"/>
</dbReference>
<dbReference type="GO" id="GO:0003714">
    <property type="term" value="F:transcription corepressor activity"/>
    <property type="evidence" value="ECO:0007669"/>
    <property type="project" value="InterPro"/>
</dbReference>
<keyword evidence="12" id="KW-0539">Nucleus</keyword>
<dbReference type="SUPFAM" id="SSF47370">
    <property type="entry name" value="Bromodomain"/>
    <property type="match status" value="1"/>
</dbReference>
<dbReference type="InterPro" id="IPR048589">
    <property type="entry name" value="SAMD1-like_WH"/>
</dbReference>
<feature type="domain" description="MYND-type" evidence="17">
    <location>
        <begin position="670"/>
        <end position="705"/>
    </location>
</feature>
<dbReference type="InterPro" id="IPR002893">
    <property type="entry name" value="Znf_MYND"/>
</dbReference>
<protein>
    <recommendedName>
        <fullName evidence="21">Zinc finger MYND domain-containing protein 11</fullName>
    </recommendedName>
</protein>
<keyword evidence="5" id="KW-0479">Metal-binding</keyword>
<evidence type="ECO:0000256" key="2">
    <source>
        <dbReference type="ARBA" id="ARBA00004286"/>
    </source>
</evidence>
<dbReference type="PANTHER" id="PTHR46379:SF1">
    <property type="entry name" value="ZINC FINGER MYND DOMAIN-CONTAINING PROTEIN 11"/>
    <property type="match status" value="1"/>
</dbReference>
<organism evidence="19 20">
    <name type="scientific">Zophobas morio</name>
    <dbReference type="NCBI Taxonomy" id="2755281"/>
    <lineage>
        <taxon>Eukaryota</taxon>
        <taxon>Metazoa</taxon>
        <taxon>Ecdysozoa</taxon>
        <taxon>Arthropoda</taxon>
        <taxon>Hexapoda</taxon>
        <taxon>Insecta</taxon>
        <taxon>Pterygota</taxon>
        <taxon>Neoptera</taxon>
        <taxon>Endopterygota</taxon>
        <taxon>Coleoptera</taxon>
        <taxon>Polyphaga</taxon>
        <taxon>Cucujiformia</taxon>
        <taxon>Tenebrionidae</taxon>
        <taxon>Zophobas</taxon>
    </lineage>
</organism>
<keyword evidence="9" id="KW-0805">Transcription regulation</keyword>
<dbReference type="AlphaFoldDB" id="A0AA38MG28"/>
<dbReference type="GO" id="GO:0008270">
    <property type="term" value="F:zinc ion binding"/>
    <property type="evidence" value="ECO:0007669"/>
    <property type="project" value="UniProtKB-KW"/>
</dbReference>
<name>A0AA38MG28_9CUCU</name>
<evidence type="ECO:0000256" key="7">
    <source>
        <dbReference type="ARBA" id="ARBA00022833"/>
    </source>
</evidence>
<dbReference type="SUPFAM" id="SSF144232">
    <property type="entry name" value="HIT/MYND zinc finger-like"/>
    <property type="match status" value="1"/>
</dbReference>
<dbReference type="CDD" id="cd20159">
    <property type="entry name" value="PWWP_BS69"/>
    <property type="match status" value="1"/>
</dbReference>
<keyword evidence="20" id="KW-1185">Reference proteome</keyword>
<evidence type="ECO:0000256" key="12">
    <source>
        <dbReference type="ARBA" id="ARBA00023242"/>
    </source>
</evidence>
<sequence length="709" mass="82818">MPIRRAADPISVQHVWDAIRSAVLQRQMADSKRIIKYLQRVDKCTYAQAELYIQQTLHDGLIVALQKVTKTSKGDLVDSFRIPTQEVPPFDGKDWYCFECHLGGNVTACNKCFRVFHSECLTNGRRKFQEFKKSSILYEQHSSLIKDESTHNSISSINLSSDSDDLNTGSELSTYRLPLNNNDSNSGQSKEEAQETHSNQDESQSTEMYDETLCSMCNISQLHDNCKLEKPELNYLLKFVIHRIQSWLPNTITHTMAEEDRPEWLTDRELTWRANQLFFEHRDMSVIEVNLNNESYSYIHEFLADVLTIQHNVAIFHGIESQEYGAAELMVRDCMHDLTELRLCVDCYRHSNEKINSKWFCLPCRVPHKLVWAKQKGYPYWPAKVIQETSTHFDVRFFGGKYERSLLMKAFIKPIEIPQSKLQIKPSSAFNKSVEELKFHQRLLQNPDELQKLISSSKNRVRNLNKSKISPLKKPQNSEMKKRNSSFDMNDAYRFDDGPFAQQNLNLGQERHKRKSSFFEGSPVMKKSSTILSEEKGEDVHNVSDNIIHISDGEDEEFSYRENYSTSNINYNGSFEQVSSSTEHYRTPDTSFSRGQENGMQQLDQPYSDSVEKMRRKMESLSDKKDLIKCAMDCMQTEVDKITNEHNEHLKRLFESHNQQISETKKKQWCYNCEQDAIYHCCWNTAYCSQSCQQQHWQAEHKKVCRRKR</sequence>
<dbReference type="GO" id="GO:0005634">
    <property type="term" value="C:nucleus"/>
    <property type="evidence" value="ECO:0007669"/>
    <property type="project" value="UniProtKB-SubCell"/>
</dbReference>
<dbReference type="Gene3D" id="6.10.140.2220">
    <property type="match status" value="1"/>
</dbReference>
<dbReference type="InterPro" id="IPR036427">
    <property type="entry name" value="Bromodomain-like_sf"/>
</dbReference>
<dbReference type="SMART" id="SM00293">
    <property type="entry name" value="PWWP"/>
    <property type="match status" value="1"/>
</dbReference>
<dbReference type="InterPro" id="IPR047269">
    <property type="entry name" value="ZMY11"/>
</dbReference>
<gene>
    <name evidence="19" type="ORF">Zmor_013840</name>
</gene>
<dbReference type="SUPFAM" id="SSF57903">
    <property type="entry name" value="FYVE/PHD zinc finger"/>
    <property type="match status" value="1"/>
</dbReference>
<feature type="compositionally biased region" description="Polar residues" evidence="15">
    <location>
        <begin position="170"/>
        <end position="188"/>
    </location>
</feature>
<dbReference type="PROSITE" id="PS52014">
    <property type="entry name" value="SAMD1_WH"/>
    <property type="match status" value="1"/>
</dbReference>
<reference evidence="19" key="1">
    <citation type="journal article" date="2023" name="G3 (Bethesda)">
        <title>Whole genome assemblies of Zophobas morio and Tenebrio molitor.</title>
        <authorList>
            <person name="Kaur S."/>
            <person name="Stinson S.A."/>
            <person name="diCenzo G.C."/>
        </authorList>
    </citation>
    <scope>NUCLEOTIDE SEQUENCE</scope>
    <source>
        <strain evidence="19">QUZm001</strain>
    </source>
</reference>